<dbReference type="EMBL" id="FCNZ02000032">
    <property type="protein sequence ID" value="SAL77021.1"/>
    <property type="molecule type" value="Genomic_DNA"/>
</dbReference>
<comment type="caution">
    <text evidence="1">The sequence shown here is derived from an EMBL/GenBank/DDBJ whole genome shotgun (WGS) entry which is preliminary data.</text>
</comment>
<accession>A0A158K9A1</accession>
<name>A0A158K9A1_9BURK</name>
<sequence length="55" mass="6152">MELAQLSCKPGAFHLPAFAVRVSRCDLLRDLLIPVSDLVLSSAWRFSFTVTDVCR</sequence>
<protein>
    <submittedName>
        <fullName evidence="1">Uncharacterized protein</fullName>
    </submittedName>
</protein>
<dbReference type="Proteomes" id="UP000054717">
    <property type="component" value="Unassembled WGS sequence"/>
</dbReference>
<reference evidence="1" key="1">
    <citation type="submission" date="2016-01" db="EMBL/GenBank/DDBJ databases">
        <authorList>
            <person name="Peeters Charlotte."/>
        </authorList>
    </citation>
    <scope>NUCLEOTIDE SEQUENCE</scope>
    <source>
        <strain evidence="1">LMG 22936</strain>
    </source>
</reference>
<evidence type="ECO:0000313" key="1">
    <source>
        <dbReference type="EMBL" id="SAL77021.1"/>
    </source>
</evidence>
<keyword evidence="2" id="KW-1185">Reference proteome</keyword>
<dbReference type="RefSeq" id="WP_200819083.1">
    <property type="nucleotide sequence ID" value="NZ_FCNZ02000032.1"/>
</dbReference>
<evidence type="ECO:0000313" key="2">
    <source>
        <dbReference type="Proteomes" id="UP000054717"/>
    </source>
</evidence>
<gene>
    <name evidence="1" type="ORF">AWB66_05537</name>
</gene>
<proteinExistence type="predicted"/>
<dbReference type="AlphaFoldDB" id="A0A158K9A1"/>
<organism evidence="1 2">
    <name type="scientific">Caballeronia telluris</name>
    <dbReference type="NCBI Taxonomy" id="326475"/>
    <lineage>
        <taxon>Bacteria</taxon>
        <taxon>Pseudomonadati</taxon>
        <taxon>Pseudomonadota</taxon>
        <taxon>Betaproteobacteria</taxon>
        <taxon>Burkholderiales</taxon>
        <taxon>Burkholderiaceae</taxon>
        <taxon>Caballeronia</taxon>
    </lineage>
</organism>